<dbReference type="OrthoDB" id="3190829at2"/>
<dbReference type="GO" id="GO:0003723">
    <property type="term" value="F:RNA binding"/>
    <property type="evidence" value="ECO:0007669"/>
    <property type="project" value="InterPro"/>
</dbReference>
<keyword evidence="3 5" id="KW-0808">Transferase</keyword>
<dbReference type="PANTHER" id="PTHR43191:SF12">
    <property type="entry name" value="RRNA METHYLASE"/>
    <property type="match status" value="1"/>
</dbReference>
<keyword evidence="6" id="KW-1185">Reference proteome</keyword>
<evidence type="ECO:0000256" key="3">
    <source>
        <dbReference type="ARBA" id="ARBA00022679"/>
    </source>
</evidence>
<dbReference type="Pfam" id="PF00588">
    <property type="entry name" value="SpoU_methylase"/>
    <property type="match status" value="1"/>
</dbReference>
<evidence type="ECO:0000259" key="4">
    <source>
        <dbReference type="SMART" id="SM00967"/>
    </source>
</evidence>
<dbReference type="InterPro" id="IPR001537">
    <property type="entry name" value="SpoU_MeTrfase"/>
</dbReference>
<keyword evidence="2 5" id="KW-0489">Methyltransferase</keyword>
<sequence>MLVPITDIHDDRLSDYVRLTDVALRKKLETENGLYMAESSKVIQRAIAAGHRPRSVLADERWLADLAPSLTKAGGDGEGGDIPVYVCDEEKLQEIAGFHLHRGAIAAMNRPALADPRAMLEAVGSGPARIVVLENLVDHTNVGAIFRSAAALGVDAVFVTSDCADPLYRRSVRVSMGTVFQVPWTRIDGWPRSAKMLSECGYTTAALALTDDAVALDAFSRLEVCSAKDSKIAIILGAEGDGLRDSTIAAVDHSVVIPMAGDVDSLNVAAAMAVACWELRTVHTP</sequence>
<dbReference type="InterPro" id="IPR029028">
    <property type="entry name" value="Alpha/beta_knot_MTases"/>
</dbReference>
<evidence type="ECO:0000256" key="1">
    <source>
        <dbReference type="ARBA" id="ARBA00007228"/>
    </source>
</evidence>
<dbReference type="InterPro" id="IPR029064">
    <property type="entry name" value="Ribosomal_eL30-like_sf"/>
</dbReference>
<protein>
    <submittedName>
        <fullName evidence="5">rRNA methyltransferase</fullName>
    </submittedName>
</protein>
<dbReference type="RefSeq" id="WP_009198644.1">
    <property type="nucleotide sequence ID" value="NZ_LVZK01000001.1"/>
</dbReference>
<organism evidence="5 6">
    <name type="scientific">Peptidiphaga gingivicola</name>
    <dbReference type="NCBI Taxonomy" id="2741497"/>
    <lineage>
        <taxon>Bacteria</taxon>
        <taxon>Bacillati</taxon>
        <taxon>Actinomycetota</taxon>
        <taxon>Actinomycetes</taxon>
        <taxon>Actinomycetales</taxon>
        <taxon>Actinomycetaceae</taxon>
        <taxon>Peptidiphaga</taxon>
    </lineage>
</organism>
<gene>
    <name evidence="5" type="ORF">A4H34_07720</name>
</gene>
<evidence type="ECO:0000313" key="6">
    <source>
        <dbReference type="Proteomes" id="UP000078368"/>
    </source>
</evidence>
<dbReference type="CDD" id="cd18095">
    <property type="entry name" value="SpoU-like_rRNA-MTase"/>
    <property type="match status" value="1"/>
</dbReference>
<comment type="caution">
    <text evidence="5">The sequence shown here is derived from an EMBL/GenBank/DDBJ whole genome shotgun (WGS) entry which is preliminary data.</text>
</comment>
<dbReference type="Gene3D" id="3.30.1330.30">
    <property type="match status" value="1"/>
</dbReference>
<dbReference type="Gene3D" id="3.40.1280.10">
    <property type="match status" value="1"/>
</dbReference>
<dbReference type="GO" id="GO:0008173">
    <property type="term" value="F:RNA methyltransferase activity"/>
    <property type="evidence" value="ECO:0007669"/>
    <property type="project" value="InterPro"/>
</dbReference>
<dbReference type="GO" id="GO:0032259">
    <property type="term" value="P:methylation"/>
    <property type="evidence" value="ECO:0007669"/>
    <property type="project" value="UniProtKB-KW"/>
</dbReference>
<dbReference type="EMBL" id="LVZK01000001">
    <property type="protein sequence ID" value="OAP86978.1"/>
    <property type="molecule type" value="Genomic_DNA"/>
</dbReference>
<dbReference type="SUPFAM" id="SSF75217">
    <property type="entry name" value="alpha/beta knot"/>
    <property type="match status" value="1"/>
</dbReference>
<dbReference type="SUPFAM" id="SSF55315">
    <property type="entry name" value="L30e-like"/>
    <property type="match status" value="1"/>
</dbReference>
<proteinExistence type="inferred from homology"/>
<accession>A0A179B5L4</accession>
<dbReference type="STRING" id="1823756.A4H34_07720"/>
<evidence type="ECO:0000313" key="5">
    <source>
        <dbReference type="EMBL" id="OAP86978.1"/>
    </source>
</evidence>
<dbReference type="GO" id="GO:0005737">
    <property type="term" value="C:cytoplasm"/>
    <property type="evidence" value="ECO:0007669"/>
    <property type="project" value="UniProtKB-ARBA"/>
</dbReference>
<dbReference type="InterPro" id="IPR051259">
    <property type="entry name" value="rRNA_Methyltransferase"/>
</dbReference>
<dbReference type="PANTHER" id="PTHR43191">
    <property type="entry name" value="RRNA METHYLTRANSFERASE 3"/>
    <property type="match status" value="1"/>
</dbReference>
<evidence type="ECO:0000256" key="2">
    <source>
        <dbReference type="ARBA" id="ARBA00022603"/>
    </source>
</evidence>
<dbReference type="InterPro" id="IPR013123">
    <property type="entry name" value="SpoU_subst-bd"/>
</dbReference>
<dbReference type="SMART" id="SM00967">
    <property type="entry name" value="SpoU_sub_bind"/>
    <property type="match status" value="1"/>
</dbReference>
<dbReference type="GO" id="GO:0006396">
    <property type="term" value="P:RNA processing"/>
    <property type="evidence" value="ECO:0007669"/>
    <property type="project" value="InterPro"/>
</dbReference>
<feature type="domain" description="RNA 2-O ribose methyltransferase substrate binding" evidence="4">
    <location>
        <begin position="36"/>
        <end position="114"/>
    </location>
</feature>
<dbReference type="AlphaFoldDB" id="A0A179B5L4"/>
<name>A0A179B5L4_9ACTO</name>
<dbReference type="Proteomes" id="UP000078368">
    <property type="component" value="Unassembled WGS sequence"/>
</dbReference>
<reference evidence="5 6" key="1">
    <citation type="submission" date="2016-04" db="EMBL/GenBank/DDBJ databases">
        <title>Peptidophaga gingivicola gen. nov., sp. nov., isolated from human subgingival plaque.</title>
        <authorList>
            <person name="Beall C.J."/>
            <person name="Mokrzan E.M."/>
            <person name="Griffen A.L."/>
            <person name="Leys E.J."/>
        </authorList>
    </citation>
    <scope>NUCLEOTIDE SEQUENCE [LARGE SCALE GENOMIC DNA]</scope>
    <source>
        <strain evidence="5 6">BA112</strain>
    </source>
</reference>
<comment type="similarity">
    <text evidence="1">Belongs to the class IV-like SAM-binding methyltransferase superfamily. RNA methyltransferase TrmH family.</text>
</comment>
<dbReference type="InterPro" id="IPR029026">
    <property type="entry name" value="tRNA_m1G_MTases_N"/>
</dbReference>